<proteinExistence type="predicted"/>
<dbReference type="EMBL" id="BSXT01001176">
    <property type="protein sequence ID" value="GMF39563.1"/>
    <property type="molecule type" value="Genomic_DNA"/>
</dbReference>
<sequence length="555" mass="59876">MLDARSGSGTAGSPPAMPYRQSMLYPRFSTQRLLASCMSRFIIPFAMARPEDLFMDDFLFQEADAFALPLLDFDPEGALLLPAELTLSQTHQQQTQTLPFPDAGDCQPTSPVSTDDGSTDAEVSTPPPAFAQQQAQPRLCAETDVASSPAAKVAQLGATTSMHSPLPSEQKLLAPRISSSSMSSPSNAAGHMQKPMALAQNPTLFAGGLPYATPVAYFSPLNANQKRPCPQVLPGATSLNVGAPAAAAAAESAENDPSAKKTKREIRQMKNRESANKSRLRRKAQLTTLTTEVTELKKKEQDLQTIIAGLRAENKSLLDQNTFLRSLVTSFKHEPSSCQANHQMAAFVSLPPPVDQNCLALNMLESGKMGSELQGQPMDLTTTRPGKRRAVTSTLSTASMAVCASVFGITVFADYDGGVVDSGKIRSVGRVLHEAPTACGMDGCSTDSSLTVVGYVIAAVRSWWQFVSSSELVFGVLLNVLSFVAIVAVYQLWQSHPAGEWSWIYPMPSKLARRDLHRQTKLSSNKANTGAEKKRDARDVRLRDKIPHGSKEAFM</sequence>
<dbReference type="SUPFAM" id="SSF57959">
    <property type="entry name" value="Leucine zipper domain"/>
    <property type="match status" value="1"/>
</dbReference>
<protein>
    <submittedName>
        <fullName evidence="3">Unnamed protein product</fullName>
    </submittedName>
</protein>
<dbReference type="Pfam" id="PF00170">
    <property type="entry name" value="bZIP_1"/>
    <property type="match status" value="1"/>
</dbReference>
<evidence type="ECO:0000313" key="4">
    <source>
        <dbReference type="Proteomes" id="UP001165121"/>
    </source>
</evidence>
<dbReference type="OrthoDB" id="551672at2759"/>
<feature type="compositionally biased region" description="Basic and acidic residues" evidence="1">
    <location>
        <begin position="531"/>
        <end position="555"/>
    </location>
</feature>
<dbReference type="Gene3D" id="1.20.5.170">
    <property type="match status" value="1"/>
</dbReference>
<feature type="region of interest" description="Disordered" evidence="1">
    <location>
        <begin position="90"/>
        <end position="146"/>
    </location>
</feature>
<dbReference type="InterPro" id="IPR044521">
    <property type="entry name" value="AtbZIP8/43"/>
</dbReference>
<dbReference type="Proteomes" id="UP001165121">
    <property type="component" value="Unassembled WGS sequence"/>
</dbReference>
<dbReference type="PROSITE" id="PS50217">
    <property type="entry name" value="BZIP"/>
    <property type="match status" value="1"/>
</dbReference>
<feature type="region of interest" description="Disordered" evidence="1">
    <location>
        <begin position="248"/>
        <end position="281"/>
    </location>
</feature>
<name>A0A9W6XJ16_9STRA</name>
<keyword evidence="4" id="KW-1185">Reference proteome</keyword>
<reference evidence="3" key="1">
    <citation type="submission" date="2023-04" db="EMBL/GenBank/DDBJ databases">
        <title>Phytophthora fragariaefolia NBRC 109709.</title>
        <authorList>
            <person name="Ichikawa N."/>
            <person name="Sato H."/>
            <person name="Tonouchi N."/>
        </authorList>
    </citation>
    <scope>NUCLEOTIDE SEQUENCE</scope>
    <source>
        <strain evidence="3">NBRC 109709</strain>
    </source>
</reference>
<dbReference type="GO" id="GO:0003700">
    <property type="term" value="F:DNA-binding transcription factor activity"/>
    <property type="evidence" value="ECO:0007669"/>
    <property type="project" value="InterPro"/>
</dbReference>
<feature type="compositionally biased region" description="Polar residues" evidence="1">
    <location>
        <begin position="107"/>
        <end position="116"/>
    </location>
</feature>
<dbReference type="CDD" id="cd14686">
    <property type="entry name" value="bZIP"/>
    <property type="match status" value="1"/>
</dbReference>
<organism evidence="3 4">
    <name type="scientific">Phytophthora fragariaefolia</name>
    <dbReference type="NCBI Taxonomy" id="1490495"/>
    <lineage>
        <taxon>Eukaryota</taxon>
        <taxon>Sar</taxon>
        <taxon>Stramenopiles</taxon>
        <taxon>Oomycota</taxon>
        <taxon>Peronosporomycetes</taxon>
        <taxon>Peronosporales</taxon>
        <taxon>Peronosporaceae</taxon>
        <taxon>Phytophthora</taxon>
    </lineage>
</organism>
<dbReference type="PROSITE" id="PS00036">
    <property type="entry name" value="BZIP_BASIC"/>
    <property type="match status" value="1"/>
</dbReference>
<dbReference type="AlphaFoldDB" id="A0A9W6XJ16"/>
<feature type="domain" description="BZIP" evidence="2">
    <location>
        <begin position="261"/>
        <end position="317"/>
    </location>
</feature>
<dbReference type="InterPro" id="IPR004827">
    <property type="entry name" value="bZIP"/>
</dbReference>
<evidence type="ECO:0000256" key="1">
    <source>
        <dbReference type="SAM" id="MobiDB-lite"/>
    </source>
</evidence>
<dbReference type="PANTHER" id="PTHR46324:SF26">
    <property type="entry name" value="OS02G0728001 PROTEIN"/>
    <property type="match status" value="1"/>
</dbReference>
<evidence type="ECO:0000259" key="2">
    <source>
        <dbReference type="PROSITE" id="PS50217"/>
    </source>
</evidence>
<feature type="region of interest" description="Disordered" evidence="1">
    <location>
        <begin position="518"/>
        <end position="555"/>
    </location>
</feature>
<dbReference type="SMART" id="SM00338">
    <property type="entry name" value="BRLZ"/>
    <property type="match status" value="1"/>
</dbReference>
<accession>A0A9W6XJ16</accession>
<comment type="caution">
    <text evidence="3">The sequence shown here is derived from an EMBL/GenBank/DDBJ whole genome shotgun (WGS) entry which is preliminary data.</text>
</comment>
<dbReference type="PANTHER" id="PTHR46324">
    <property type="entry name" value="BASIC LEUCINE ZIPPER 43-RELATED"/>
    <property type="match status" value="1"/>
</dbReference>
<dbReference type="InterPro" id="IPR046347">
    <property type="entry name" value="bZIP_sf"/>
</dbReference>
<gene>
    <name evidence="3" type="ORF">Pfra01_001180300</name>
</gene>
<evidence type="ECO:0000313" key="3">
    <source>
        <dbReference type="EMBL" id="GMF39563.1"/>
    </source>
</evidence>
<feature type="compositionally biased region" description="Basic and acidic residues" evidence="1">
    <location>
        <begin position="265"/>
        <end position="276"/>
    </location>
</feature>